<dbReference type="PANTHER" id="PTHR33695">
    <property type="entry name" value="LIPOPROTEIN SIGNAL PEPTIDASE"/>
    <property type="match status" value="1"/>
</dbReference>
<feature type="active site" evidence="9">
    <location>
        <position position="135"/>
    </location>
</feature>
<comment type="caution">
    <text evidence="9">Lacks conserved residue(s) required for the propagation of feature annotation.</text>
</comment>
<feature type="transmembrane region" description="Helical" evidence="9">
    <location>
        <begin position="156"/>
        <end position="175"/>
    </location>
</feature>
<comment type="catalytic activity">
    <reaction evidence="9">
        <text>Release of signal peptides from bacterial membrane prolipoproteins. Hydrolyzes -Xaa-Yaa-Zaa-|-(S,diacylglyceryl)Cys-, in which Xaa is hydrophobic (preferably Leu), and Yaa (Ala or Ser) and Zaa (Gly or Ala) have small, neutral side chains.</text>
        <dbReference type="EC" id="3.4.23.36"/>
    </reaction>
</comment>
<dbReference type="InterPro" id="IPR001872">
    <property type="entry name" value="Peptidase_A8"/>
</dbReference>
<comment type="similarity">
    <text evidence="1 9 10">Belongs to the peptidase A8 family.</text>
</comment>
<accession>A0A832G1Q1</accession>
<sequence length="232" mass="26036">MKVIYISIAVVIVDQLTKIFVKGFSIPFLNFNFDGMYYGQSIPVLGDFFRLTYIENPGMAFGFDPGDGFKLAISLFSLVASIGLLVYLYAIRNKSLSLRLAIAFILGGAVGNLIDRTFYGVLFGYAPLFYGRVVDFFDFDFFDFTLFGRSYDRWPIFNIADAAVTIGVFILILFYKKHEEEKELEKSLVAAAVDTTSSTHPITSEDLASAENSFNTAEEPNEQIDNRKEVSD</sequence>
<dbReference type="AlphaFoldDB" id="A0A832G1Q1"/>
<dbReference type="GO" id="GO:0005886">
    <property type="term" value="C:plasma membrane"/>
    <property type="evidence" value="ECO:0007669"/>
    <property type="project" value="UniProtKB-SubCell"/>
</dbReference>
<feature type="active site" evidence="9">
    <location>
        <position position="161"/>
    </location>
</feature>
<gene>
    <name evidence="9 12" type="primary">lspA</name>
    <name evidence="12" type="ORF">ENS56_09680</name>
</gene>
<dbReference type="EMBL" id="DSVI01000012">
    <property type="protein sequence ID" value="HGT48294.1"/>
    <property type="molecule type" value="Genomic_DNA"/>
</dbReference>
<evidence type="ECO:0000256" key="11">
    <source>
        <dbReference type="SAM" id="MobiDB-lite"/>
    </source>
</evidence>
<evidence type="ECO:0000256" key="6">
    <source>
        <dbReference type="ARBA" id="ARBA00022801"/>
    </source>
</evidence>
<evidence type="ECO:0000313" key="12">
    <source>
        <dbReference type="EMBL" id="HGT48294.1"/>
    </source>
</evidence>
<dbReference type="HAMAP" id="MF_00161">
    <property type="entry name" value="LspA"/>
    <property type="match status" value="1"/>
</dbReference>
<proteinExistence type="inferred from homology"/>
<dbReference type="PRINTS" id="PR00781">
    <property type="entry name" value="LIPOSIGPTASE"/>
</dbReference>
<feature type="region of interest" description="Disordered" evidence="11">
    <location>
        <begin position="196"/>
        <end position="232"/>
    </location>
</feature>
<keyword evidence="3 9" id="KW-0645">Protease</keyword>
<evidence type="ECO:0000256" key="7">
    <source>
        <dbReference type="ARBA" id="ARBA00022989"/>
    </source>
</evidence>
<dbReference type="EC" id="3.4.23.36" evidence="9"/>
<dbReference type="GO" id="GO:0004190">
    <property type="term" value="F:aspartic-type endopeptidase activity"/>
    <property type="evidence" value="ECO:0007669"/>
    <property type="project" value="UniProtKB-UniRule"/>
</dbReference>
<comment type="function">
    <text evidence="9">This protein specifically catalyzes the removal of signal peptides from prolipoproteins.</text>
</comment>
<dbReference type="Pfam" id="PF01252">
    <property type="entry name" value="Peptidase_A8"/>
    <property type="match status" value="1"/>
</dbReference>
<comment type="pathway">
    <text evidence="9">Protein modification; lipoprotein biosynthesis (signal peptide cleavage).</text>
</comment>
<organism evidence="12">
    <name type="scientific">Ignavibacterium album</name>
    <dbReference type="NCBI Taxonomy" id="591197"/>
    <lineage>
        <taxon>Bacteria</taxon>
        <taxon>Pseudomonadati</taxon>
        <taxon>Ignavibacteriota</taxon>
        <taxon>Ignavibacteria</taxon>
        <taxon>Ignavibacteriales</taxon>
        <taxon>Ignavibacteriaceae</taxon>
        <taxon>Ignavibacterium</taxon>
    </lineage>
</organism>
<comment type="subcellular location">
    <subcellularLocation>
        <location evidence="9">Cell membrane</location>
        <topology evidence="9">Multi-pass membrane protein</topology>
    </subcellularLocation>
</comment>
<keyword evidence="5 9" id="KW-0064">Aspartyl protease</keyword>
<feature type="transmembrane region" description="Helical" evidence="9">
    <location>
        <begin position="96"/>
        <end position="114"/>
    </location>
</feature>
<dbReference type="GO" id="GO:0006508">
    <property type="term" value="P:proteolysis"/>
    <property type="evidence" value="ECO:0007669"/>
    <property type="project" value="UniProtKB-KW"/>
</dbReference>
<keyword evidence="8 9" id="KW-0472">Membrane</keyword>
<evidence type="ECO:0000256" key="4">
    <source>
        <dbReference type="ARBA" id="ARBA00022692"/>
    </source>
</evidence>
<keyword evidence="7 9" id="KW-1133">Transmembrane helix</keyword>
<protein>
    <recommendedName>
        <fullName evidence="9">Lipoprotein signal peptidase</fullName>
        <ecNumber evidence="9">3.4.23.36</ecNumber>
    </recommendedName>
    <alternativeName>
        <fullName evidence="9">Prolipoprotein signal peptidase</fullName>
    </alternativeName>
    <alternativeName>
        <fullName evidence="9">Signal peptidase II</fullName>
        <shortName evidence="9">SPase II</shortName>
    </alternativeName>
</protein>
<dbReference type="UniPathway" id="UPA00665"/>
<keyword evidence="4 9" id="KW-0812">Transmembrane</keyword>
<comment type="caution">
    <text evidence="12">The sequence shown here is derived from an EMBL/GenBank/DDBJ whole genome shotgun (WGS) entry which is preliminary data.</text>
</comment>
<evidence type="ECO:0000256" key="9">
    <source>
        <dbReference type="HAMAP-Rule" id="MF_00161"/>
    </source>
</evidence>
<dbReference type="PANTHER" id="PTHR33695:SF1">
    <property type="entry name" value="LIPOPROTEIN SIGNAL PEPTIDASE"/>
    <property type="match status" value="1"/>
</dbReference>
<evidence type="ECO:0000256" key="1">
    <source>
        <dbReference type="ARBA" id="ARBA00006139"/>
    </source>
</evidence>
<evidence type="ECO:0000256" key="10">
    <source>
        <dbReference type="RuleBase" id="RU004181"/>
    </source>
</evidence>
<evidence type="ECO:0000256" key="3">
    <source>
        <dbReference type="ARBA" id="ARBA00022670"/>
    </source>
</evidence>
<evidence type="ECO:0000256" key="2">
    <source>
        <dbReference type="ARBA" id="ARBA00022475"/>
    </source>
</evidence>
<keyword evidence="6 9" id="KW-0378">Hydrolase</keyword>
<reference evidence="12" key="1">
    <citation type="journal article" date="2020" name="mSystems">
        <title>Genome- and Community-Level Interaction Insights into Carbon Utilization and Element Cycling Functions of Hydrothermarchaeota in Hydrothermal Sediment.</title>
        <authorList>
            <person name="Zhou Z."/>
            <person name="Liu Y."/>
            <person name="Xu W."/>
            <person name="Pan J."/>
            <person name="Luo Z.H."/>
            <person name="Li M."/>
        </authorList>
    </citation>
    <scope>NUCLEOTIDE SEQUENCE [LARGE SCALE GENOMIC DNA]</scope>
    <source>
        <strain evidence="12">SpSt-500</strain>
    </source>
</reference>
<evidence type="ECO:0000256" key="5">
    <source>
        <dbReference type="ARBA" id="ARBA00022750"/>
    </source>
</evidence>
<keyword evidence="2 9" id="KW-1003">Cell membrane</keyword>
<name>A0A832G1Q1_9BACT</name>
<feature type="transmembrane region" description="Helical" evidence="9">
    <location>
        <begin position="69"/>
        <end position="89"/>
    </location>
</feature>
<evidence type="ECO:0000256" key="8">
    <source>
        <dbReference type="ARBA" id="ARBA00023136"/>
    </source>
</evidence>
<dbReference type="NCBIfam" id="TIGR00077">
    <property type="entry name" value="lspA"/>
    <property type="match status" value="1"/>
</dbReference>